<dbReference type="InterPro" id="IPR012550">
    <property type="entry name" value="DUF1706"/>
</dbReference>
<evidence type="ECO:0008006" key="3">
    <source>
        <dbReference type="Google" id="ProtNLM"/>
    </source>
</evidence>
<dbReference type="PANTHER" id="PTHR40658:SF4">
    <property type="entry name" value="HYPOTHETICAL CYTOSOLIC PROTEIN"/>
    <property type="match status" value="1"/>
</dbReference>
<reference evidence="1 2" key="1">
    <citation type="submission" date="2015-09" db="EMBL/GenBank/DDBJ databases">
        <title>Genome sequence of Oxobacter pfennigii DSM 3222.</title>
        <authorList>
            <person name="Poehlein A."/>
            <person name="Bengelsdorf F.R."/>
            <person name="Schiel-Bengelsdorf B."/>
            <person name="Duerre P."/>
            <person name="Daniel R."/>
        </authorList>
    </citation>
    <scope>NUCLEOTIDE SEQUENCE [LARGE SCALE GENOMIC DNA]</scope>
    <source>
        <strain evidence="1 2">DSM 3222</strain>
    </source>
</reference>
<accession>A0A0P8Y8A9</accession>
<sequence length="178" mass="20848">MSRPATKPDLIKTAKEQFEKLEQLIDTMTDHEQNASFNFGNGFNKKESHWDRDKNLRDVLVHLYEWHQLLLNWVKANQGGKPKPFLPEPYNWKTYSQMNVGFWNKHQATPYAQSQKMVKESHTAVMAMIESFSNEELFTKNHFSWTGTSTLGSYCVSATSSHYDWAMKKVKKHIKTCR</sequence>
<dbReference type="Gene3D" id="1.20.120.450">
    <property type="entry name" value="dinb family like domain"/>
    <property type="match status" value="1"/>
</dbReference>
<dbReference type="OrthoDB" id="9786621at2"/>
<protein>
    <recommendedName>
        <fullName evidence="3">DinB superfamily protein</fullName>
    </recommendedName>
</protein>
<dbReference type="Proteomes" id="UP000050326">
    <property type="component" value="Unassembled WGS sequence"/>
</dbReference>
<dbReference type="RefSeq" id="WP_054876655.1">
    <property type="nucleotide sequence ID" value="NZ_LKET01000051.1"/>
</dbReference>
<name>A0A0P8Y8A9_9CLOT</name>
<dbReference type="AlphaFoldDB" id="A0A0P8Y8A9"/>
<proteinExistence type="predicted"/>
<keyword evidence="2" id="KW-1185">Reference proteome</keyword>
<comment type="caution">
    <text evidence="1">The sequence shown here is derived from an EMBL/GenBank/DDBJ whole genome shotgun (WGS) entry which is preliminary data.</text>
</comment>
<evidence type="ECO:0000313" key="1">
    <source>
        <dbReference type="EMBL" id="KPU42923.1"/>
    </source>
</evidence>
<evidence type="ECO:0000313" key="2">
    <source>
        <dbReference type="Proteomes" id="UP000050326"/>
    </source>
</evidence>
<dbReference type="PIRSF" id="PIRSF031551">
    <property type="entry name" value="DUF1706"/>
    <property type="match status" value="1"/>
</dbReference>
<dbReference type="EMBL" id="LKET01000051">
    <property type="protein sequence ID" value="KPU42923.1"/>
    <property type="molecule type" value="Genomic_DNA"/>
</dbReference>
<organism evidence="1 2">
    <name type="scientific">Oxobacter pfennigii</name>
    <dbReference type="NCBI Taxonomy" id="36849"/>
    <lineage>
        <taxon>Bacteria</taxon>
        <taxon>Bacillati</taxon>
        <taxon>Bacillota</taxon>
        <taxon>Clostridia</taxon>
        <taxon>Eubacteriales</taxon>
        <taxon>Clostridiaceae</taxon>
        <taxon>Oxobacter</taxon>
    </lineage>
</organism>
<dbReference type="InterPro" id="IPR034660">
    <property type="entry name" value="DinB/YfiT-like"/>
</dbReference>
<dbReference type="PATRIC" id="fig|36849.3.peg.3899"/>
<dbReference type="Pfam" id="PF08020">
    <property type="entry name" value="DUF1706"/>
    <property type="match status" value="1"/>
</dbReference>
<dbReference type="PANTHER" id="PTHR40658">
    <property type="match status" value="1"/>
</dbReference>
<gene>
    <name evidence="1" type="ORF">OXPF_36920</name>
</gene>